<protein>
    <recommendedName>
        <fullName evidence="4">Transmembrane protein</fullName>
    </recommendedName>
</protein>
<organism evidence="2 3">
    <name type="scientific">Psilocybe cyanescens</name>
    <dbReference type="NCBI Taxonomy" id="93625"/>
    <lineage>
        <taxon>Eukaryota</taxon>
        <taxon>Fungi</taxon>
        <taxon>Dikarya</taxon>
        <taxon>Basidiomycota</taxon>
        <taxon>Agaricomycotina</taxon>
        <taxon>Agaricomycetes</taxon>
        <taxon>Agaricomycetidae</taxon>
        <taxon>Agaricales</taxon>
        <taxon>Agaricineae</taxon>
        <taxon>Strophariaceae</taxon>
        <taxon>Psilocybe</taxon>
    </lineage>
</organism>
<dbReference type="Proteomes" id="UP000283269">
    <property type="component" value="Unassembled WGS sequence"/>
</dbReference>
<dbReference type="AlphaFoldDB" id="A0A409WZK3"/>
<gene>
    <name evidence="2" type="ORF">CVT25_000413</name>
</gene>
<keyword evidence="1" id="KW-0812">Transmembrane</keyword>
<keyword evidence="1" id="KW-1133">Transmembrane helix</keyword>
<sequence length="210" mass="23968">MAYAESPLGEISQIELDEISHRRHQEGEASLAAHNSENQSREQWDITMIWLVKAWSITCTGCIILLPFPLSFFQIPGINANIYARTAVLSMLICAAIGLMIAGFYLQMKDKFKSETFIKEWLKASRGCNNREAVDFWTRLCLPASLFVWAMFFCIVTLLTLAMCVNPTNEMEFNQKRVQAWHISSVIFLAIMTVSQVAQVYRFGKRILEA</sequence>
<feature type="transmembrane region" description="Helical" evidence="1">
    <location>
        <begin position="180"/>
        <end position="201"/>
    </location>
</feature>
<reference evidence="2 3" key="1">
    <citation type="journal article" date="2018" name="Evol. Lett.">
        <title>Horizontal gene cluster transfer increased hallucinogenic mushroom diversity.</title>
        <authorList>
            <person name="Reynolds H.T."/>
            <person name="Vijayakumar V."/>
            <person name="Gluck-Thaler E."/>
            <person name="Korotkin H.B."/>
            <person name="Matheny P.B."/>
            <person name="Slot J.C."/>
        </authorList>
    </citation>
    <scope>NUCLEOTIDE SEQUENCE [LARGE SCALE GENOMIC DNA]</scope>
    <source>
        <strain evidence="2 3">2631</strain>
    </source>
</reference>
<keyword evidence="1" id="KW-0472">Membrane</keyword>
<dbReference type="EMBL" id="NHYD01002945">
    <property type="protein sequence ID" value="PPQ83955.1"/>
    <property type="molecule type" value="Genomic_DNA"/>
</dbReference>
<proteinExistence type="predicted"/>
<evidence type="ECO:0000313" key="3">
    <source>
        <dbReference type="Proteomes" id="UP000283269"/>
    </source>
</evidence>
<evidence type="ECO:0000256" key="1">
    <source>
        <dbReference type="SAM" id="Phobius"/>
    </source>
</evidence>
<name>A0A409WZK3_PSICY</name>
<keyword evidence="3" id="KW-1185">Reference proteome</keyword>
<evidence type="ECO:0008006" key="4">
    <source>
        <dbReference type="Google" id="ProtNLM"/>
    </source>
</evidence>
<accession>A0A409WZK3</accession>
<dbReference type="InParanoid" id="A0A409WZK3"/>
<feature type="transmembrane region" description="Helical" evidence="1">
    <location>
        <begin position="82"/>
        <end position="106"/>
    </location>
</feature>
<feature type="transmembrane region" description="Helical" evidence="1">
    <location>
        <begin position="146"/>
        <end position="168"/>
    </location>
</feature>
<evidence type="ECO:0000313" key="2">
    <source>
        <dbReference type="EMBL" id="PPQ83955.1"/>
    </source>
</evidence>
<feature type="transmembrane region" description="Helical" evidence="1">
    <location>
        <begin position="50"/>
        <end position="70"/>
    </location>
</feature>
<comment type="caution">
    <text evidence="2">The sequence shown here is derived from an EMBL/GenBank/DDBJ whole genome shotgun (WGS) entry which is preliminary data.</text>
</comment>